<accession>A0ABW4M7C9</accession>
<dbReference type="GO" id="GO:0016874">
    <property type="term" value="F:ligase activity"/>
    <property type="evidence" value="ECO:0007669"/>
    <property type="project" value="UniProtKB-KW"/>
</dbReference>
<evidence type="ECO:0000259" key="9">
    <source>
        <dbReference type="Pfam" id="PF09334"/>
    </source>
</evidence>
<dbReference type="InterPro" id="IPR014710">
    <property type="entry name" value="RmlC-like_jellyroll"/>
</dbReference>
<dbReference type="InterPro" id="IPR023458">
    <property type="entry name" value="Met-tRNA_ligase_1"/>
</dbReference>
<evidence type="ECO:0000313" key="10">
    <source>
        <dbReference type="EMBL" id="MFD1747308.1"/>
    </source>
</evidence>
<evidence type="ECO:0000256" key="3">
    <source>
        <dbReference type="ARBA" id="ARBA00022840"/>
    </source>
</evidence>
<dbReference type="PANTHER" id="PTHR45765">
    <property type="entry name" value="METHIONINE--TRNA LIGASE"/>
    <property type="match status" value="1"/>
</dbReference>
<dbReference type="PROSITE" id="PS00178">
    <property type="entry name" value="AA_TRNA_LIGASE_I"/>
    <property type="match status" value="1"/>
</dbReference>
<dbReference type="SUPFAM" id="SSF52374">
    <property type="entry name" value="Nucleotidylyl transferase"/>
    <property type="match status" value="1"/>
</dbReference>
<evidence type="ECO:0000256" key="5">
    <source>
        <dbReference type="ARBA" id="ARBA00023146"/>
    </source>
</evidence>
<evidence type="ECO:0000256" key="7">
    <source>
        <dbReference type="RuleBase" id="RU363039"/>
    </source>
</evidence>
<evidence type="ECO:0000256" key="1">
    <source>
        <dbReference type="ARBA" id="ARBA00022598"/>
    </source>
</evidence>
<dbReference type="InterPro" id="IPR029038">
    <property type="entry name" value="MetRS_Zn"/>
</dbReference>
<dbReference type="RefSeq" id="WP_377404347.1">
    <property type="nucleotide sequence ID" value="NZ_JBHUEQ010000035.1"/>
</dbReference>
<keyword evidence="5 7" id="KW-0030">Aminoacyl-tRNA synthetase</keyword>
<keyword evidence="3 7" id="KW-0067">ATP-binding</keyword>
<dbReference type="Pfam" id="PF07883">
    <property type="entry name" value="Cupin_2"/>
    <property type="match status" value="1"/>
</dbReference>
<protein>
    <submittedName>
        <fullName evidence="10">Class I tRNA ligase family protein</fullName>
    </submittedName>
</protein>
<dbReference type="Gene3D" id="2.60.120.10">
    <property type="entry name" value="Jelly Rolls"/>
    <property type="match status" value="1"/>
</dbReference>
<keyword evidence="11" id="KW-1185">Reference proteome</keyword>
<gene>
    <name evidence="10" type="ORF">ACFSE1_17695</name>
</gene>
<sequence length="674" mass="74257">MKKISMFEAQTRSYNLDCRYVQLAGSNANLMGCVLAPGEQSEGHNHLEQEIFIFTDGIGRVETGGHVVDVGPGDAVLFEGFENHIITNTSGDAPLRFHSIYWEGGARTSTQTDDTERDLLIFSTPPTPNGDLHLGHLSGPYLAADVLRRVAARSGRKARHVTGRDDHQTYVETCARREGMNSMQCADHYAAAIRATWQSFGIPLNGFIEPKADAAYADFVKAGLRRLHERGLIKEITAPAYFEPSGIQAHEAHISGACPHCNESSDGNACEACGRPNHCVDLGGAKSKTGAPLEIREHKQLVFRLSSFADQLGQYVKTANMPAHALALSLRMIRDGLPDIAISHRSDWGIRHDLAGFEDQVVYVWFEMAFGYLWAAGADKGGSFDDQIARAALTYNNGDVTHCYGFDNAYYHTLLFPAVYMALGLTPPSTHIVNELLDLDGAKFSTSRRHLIWGRDLIRSVPLDYARYMLMSRRPEGRRENFVPKAAITEINSIFAEKLNRIIERFAEIAKVMDGKSCEPGAWLPDQRRFFAFLQRQDLAQQDAASADGFSPRRLAANIREIIEECEAFQATQSCLFADASTFNYARTAQALTGLALTLVARAADPIMPELAAQLSRLLELKEAELAIHATATFMPSGRQLALDNLLVLPHLDESVAEHIMPKFDGAATMALAS</sequence>
<dbReference type="InterPro" id="IPR001412">
    <property type="entry name" value="aa-tRNA-synth_I_CS"/>
</dbReference>
<dbReference type="SUPFAM" id="SSF51182">
    <property type="entry name" value="RmlC-like cupins"/>
    <property type="match status" value="1"/>
</dbReference>
<dbReference type="EMBL" id="JBHUEQ010000035">
    <property type="protein sequence ID" value="MFD1747308.1"/>
    <property type="molecule type" value="Genomic_DNA"/>
</dbReference>
<comment type="caution">
    <text evidence="10">The sequence shown here is derived from an EMBL/GenBank/DDBJ whole genome shotgun (WGS) entry which is preliminary data.</text>
</comment>
<dbReference type="InterPro" id="IPR015413">
    <property type="entry name" value="Methionyl/Leucyl_tRNA_Synth"/>
</dbReference>
<keyword evidence="4 7" id="KW-0648">Protein biosynthesis</keyword>
<dbReference type="InterPro" id="IPR013096">
    <property type="entry name" value="Cupin_2"/>
</dbReference>
<feature type="domain" description="Methionyl/Leucyl tRNA synthetase" evidence="9">
    <location>
        <begin position="124"/>
        <end position="506"/>
    </location>
</feature>
<proteinExistence type="inferred from homology"/>
<evidence type="ECO:0000256" key="2">
    <source>
        <dbReference type="ARBA" id="ARBA00022741"/>
    </source>
</evidence>
<dbReference type="PANTHER" id="PTHR45765:SF1">
    <property type="entry name" value="METHIONINE--TRNA LIGASE, CYTOPLASMIC"/>
    <property type="match status" value="1"/>
</dbReference>
<dbReference type="Proteomes" id="UP001597322">
    <property type="component" value="Unassembled WGS sequence"/>
</dbReference>
<comment type="similarity">
    <text evidence="7">Belongs to the class-I aminoacyl-tRNA synthetase family.</text>
</comment>
<evidence type="ECO:0000259" key="8">
    <source>
        <dbReference type="Pfam" id="PF07883"/>
    </source>
</evidence>
<dbReference type="Pfam" id="PF09334">
    <property type="entry name" value="tRNA-synt_1g"/>
    <property type="match status" value="1"/>
</dbReference>
<dbReference type="InterPro" id="IPR011051">
    <property type="entry name" value="RmlC_Cupin_sf"/>
</dbReference>
<dbReference type="Gene3D" id="2.20.28.20">
    <property type="entry name" value="Methionyl-tRNA synthetase, Zn-domain"/>
    <property type="match status" value="1"/>
</dbReference>
<evidence type="ECO:0000256" key="4">
    <source>
        <dbReference type="ARBA" id="ARBA00022917"/>
    </source>
</evidence>
<keyword evidence="2 7" id="KW-0547">Nucleotide-binding</keyword>
<dbReference type="Gene3D" id="3.40.50.620">
    <property type="entry name" value="HUPs"/>
    <property type="match status" value="1"/>
</dbReference>
<keyword evidence="1 7" id="KW-0436">Ligase</keyword>
<feature type="domain" description="Cupin type-2" evidence="8">
    <location>
        <begin position="34"/>
        <end position="101"/>
    </location>
</feature>
<dbReference type="Gene3D" id="1.10.730.10">
    <property type="entry name" value="Isoleucyl-tRNA Synthetase, Domain 1"/>
    <property type="match status" value="1"/>
</dbReference>
<evidence type="ECO:0000256" key="6">
    <source>
        <dbReference type="ARBA" id="ARBA00047364"/>
    </source>
</evidence>
<evidence type="ECO:0000313" key="11">
    <source>
        <dbReference type="Proteomes" id="UP001597322"/>
    </source>
</evidence>
<comment type="catalytic activity">
    <reaction evidence="6">
        <text>tRNA(Met) + L-methionine + ATP = L-methionyl-tRNA(Met) + AMP + diphosphate</text>
        <dbReference type="Rhea" id="RHEA:13481"/>
        <dbReference type="Rhea" id="RHEA-COMP:9667"/>
        <dbReference type="Rhea" id="RHEA-COMP:9698"/>
        <dbReference type="ChEBI" id="CHEBI:30616"/>
        <dbReference type="ChEBI" id="CHEBI:33019"/>
        <dbReference type="ChEBI" id="CHEBI:57844"/>
        <dbReference type="ChEBI" id="CHEBI:78442"/>
        <dbReference type="ChEBI" id="CHEBI:78530"/>
        <dbReference type="ChEBI" id="CHEBI:456215"/>
        <dbReference type="EC" id="6.1.1.10"/>
    </reaction>
</comment>
<name>A0ABW4M7C9_9HYPH</name>
<organism evidence="10 11">
    <name type="scientific">Rhizobium helianthi</name>
    <dbReference type="NCBI Taxonomy" id="1132695"/>
    <lineage>
        <taxon>Bacteria</taxon>
        <taxon>Pseudomonadati</taxon>
        <taxon>Pseudomonadota</taxon>
        <taxon>Alphaproteobacteria</taxon>
        <taxon>Hyphomicrobiales</taxon>
        <taxon>Rhizobiaceae</taxon>
        <taxon>Rhizobium/Agrobacterium group</taxon>
        <taxon>Rhizobium</taxon>
    </lineage>
</organism>
<reference evidence="11" key="1">
    <citation type="journal article" date="2019" name="Int. J. Syst. Evol. Microbiol.">
        <title>The Global Catalogue of Microorganisms (GCM) 10K type strain sequencing project: providing services to taxonomists for standard genome sequencing and annotation.</title>
        <authorList>
            <consortium name="The Broad Institute Genomics Platform"/>
            <consortium name="The Broad Institute Genome Sequencing Center for Infectious Disease"/>
            <person name="Wu L."/>
            <person name="Ma J."/>
        </authorList>
    </citation>
    <scope>NUCLEOTIDE SEQUENCE [LARGE SCALE GENOMIC DNA]</scope>
    <source>
        <strain evidence="11">CG52</strain>
    </source>
</reference>
<dbReference type="InterPro" id="IPR014729">
    <property type="entry name" value="Rossmann-like_a/b/a_fold"/>
</dbReference>